<evidence type="ECO:0000313" key="8">
    <source>
        <dbReference type="Proteomes" id="UP000248724"/>
    </source>
</evidence>
<dbReference type="Proteomes" id="UP000248724">
    <property type="component" value="Unassembled WGS sequence"/>
</dbReference>
<feature type="region of interest" description="Disordered" evidence="5">
    <location>
        <begin position="327"/>
        <end position="350"/>
    </location>
</feature>
<evidence type="ECO:0008006" key="9">
    <source>
        <dbReference type="Google" id="ProtNLM"/>
    </source>
</evidence>
<dbReference type="SUPFAM" id="SSF103473">
    <property type="entry name" value="MFS general substrate transporter"/>
    <property type="match status" value="1"/>
</dbReference>
<comment type="subcellular location">
    <subcellularLocation>
        <location evidence="1">Membrane</location>
        <topology evidence="1">Multi-pass membrane protein</topology>
    </subcellularLocation>
</comment>
<evidence type="ECO:0000256" key="4">
    <source>
        <dbReference type="ARBA" id="ARBA00023136"/>
    </source>
</evidence>
<comment type="caution">
    <text evidence="7">The sequence shown here is derived from an EMBL/GenBank/DDBJ whole genome shotgun (WGS) entry which is preliminary data.</text>
</comment>
<evidence type="ECO:0000256" key="3">
    <source>
        <dbReference type="ARBA" id="ARBA00022989"/>
    </source>
</evidence>
<dbReference type="InterPro" id="IPR011701">
    <property type="entry name" value="MFS"/>
</dbReference>
<evidence type="ECO:0000313" key="7">
    <source>
        <dbReference type="EMBL" id="PZR81963.1"/>
    </source>
</evidence>
<feature type="transmembrane region" description="Helical" evidence="6">
    <location>
        <begin position="129"/>
        <end position="150"/>
    </location>
</feature>
<feature type="transmembrane region" description="Helical" evidence="6">
    <location>
        <begin position="182"/>
        <end position="201"/>
    </location>
</feature>
<feature type="compositionally biased region" description="Basic and acidic residues" evidence="5">
    <location>
        <begin position="327"/>
        <end position="337"/>
    </location>
</feature>
<dbReference type="Gene3D" id="1.20.1250.20">
    <property type="entry name" value="MFS general substrate transporter like domains"/>
    <property type="match status" value="1"/>
</dbReference>
<evidence type="ECO:0000256" key="6">
    <source>
        <dbReference type="SAM" id="Phobius"/>
    </source>
</evidence>
<evidence type="ECO:0000256" key="5">
    <source>
        <dbReference type="SAM" id="MobiDB-lite"/>
    </source>
</evidence>
<keyword evidence="3 6" id="KW-1133">Transmembrane helix</keyword>
<reference evidence="7 8" key="1">
    <citation type="journal article" date="2017" name="Nature">
        <title>Atmospheric trace gases support primary production in Antarctic desert surface soil.</title>
        <authorList>
            <person name="Ji M."/>
            <person name="Greening C."/>
            <person name="Vanwonterghem I."/>
            <person name="Carere C.R."/>
            <person name="Bay S.K."/>
            <person name="Steen J.A."/>
            <person name="Montgomery K."/>
            <person name="Lines T."/>
            <person name="Beardall J."/>
            <person name="van Dorst J."/>
            <person name="Snape I."/>
            <person name="Stott M.B."/>
            <person name="Hugenholtz P."/>
            <person name="Ferrari B.C."/>
        </authorList>
    </citation>
    <scope>NUCLEOTIDE SEQUENCE [LARGE SCALE GENOMIC DNA]</scope>
    <source>
        <strain evidence="7">RRmetagenome_bin12</strain>
    </source>
</reference>
<keyword evidence="4 6" id="KW-0472">Membrane</keyword>
<feature type="transmembrane region" description="Helical" evidence="6">
    <location>
        <begin position="27"/>
        <end position="44"/>
    </location>
</feature>
<dbReference type="PANTHER" id="PTHR42718:SF42">
    <property type="entry name" value="EXPORT PROTEIN"/>
    <property type="match status" value="1"/>
</dbReference>
<dbReference type="GO" id="GO:0022857">
    <property type="term" value="F:transmembrane transporter activity"/>
    <property type="evidence" value="ECO:0007669"/>
    <property type="project" value="InterPro"/>
</dbReference>
<protein>
    <recommendedName>
        <fullName evidence="9">Major facilitator superfamily (MFS) profile domain-containing protein</fullName>
    </recommendedName>
</protein>
<evidence type="ECO:0000256" key="1">
    <source>
        <dbReference type="ARBA" id="ARBA00004141"/>
    </source>
</evidence>
<proteinExistence type="predicted"/>
<dbReference type="Pfam" id="PF07690">
    <property type="entry name" value="MFS_1"/>
    <property type="match status" value="1"/>
</dbReference>
<gene>
    <name evidence="7" type="ORF">DLM65_04920</name>
</gene>
<dbReference type="PANTHER" id="PTHR42718">
    <property type="entry name" value="MAJOR FACILITATOR SUPERFAMILY MULTIDRUG TRANSPORTER MFSC"/>
    <property type="match status" value="1"/>
</dbReference>
<dbReference type="EMBL" id="QHBU01000087">
    <property type="protein sequence ID" value="PZR81963.1"/>
    <property type="molecule type" value="Genomic_DNA"/>
</dbReference>
<dbReference type="InterPro" id="IPR036259">
    <property type="entry name" value="MFS_trans_sf"/>
</dbReference>
<feature type="transmembrane region" description="Helical" evidence="6">
    <location>
        <begin position="56"/>
        <end position="73"/>
    </location>
</feature>
<dbReference type="GO" id="GO:0016020">
    <property type="term" value="C:membrane"/>
    <property type="evidence" value="ECO:0007669"/>
    <property type="project" value="UniProtKB-SubCell"/>
</dbReference>
<accession>A0A2W5Z9I5</accession>
<keyword evidence="2 6" id="KW-0812">Transmembrane</keyword>
<feature type="transmembrane region" description="Helical" evidence="6">
    <location>
        <begin position="94"/>
        <end position="117"/>
    </location>
</feature>
<sequence>MVIAGLALGYALVPESRDPSQGRLDPLGAVLSIVALGALLWSVIEAPTKGWGSTEIVAGFVVGAVLLAAFLVWELRSRHPMLDMHFFENPRFSAASGAITLVFLALYGTLFLITQYLQSVLGYSTVKAGVVLVPSAVVIMTFAPLSNVWVQKLGNKVVVAAGLAAVATSMALFTTLQPQSSVAHVIAVTALMGLGMANVMAPCTDSIMGSLPRAKAGVGSAVNDTTRQMGGAVGVAVFGSVLASRFTSAVTGKLSGVVPRPLLAAVRNNVGQAVAIAHQRATPPPVAARIAQAAKESFVGGLHVVGVAAAVITLLATVGVVLFLPARPRDDDSEPPREPAQPLSVGAGTS</sequence>
<dbReference type="AlphaFoldDB" id="A0A2W5Z9I5"/>
<evidence type="ECO:0000256" key="2">
    <source>
        <dbReference type="ARBA" id="ARBA00022692"/>
    </source>
</evidence>
<feature type="transmembrane region" description="Helical" evidence="6">
    <location>
        <begin position="298"/>
        <end position="324"/>
    </location>
</feature>
<feature type="transmembrane region" description="Helical" evidence="6">
    <location>
        <begin position="157"/>
        <end position="176"/>
    </location>
</feature>
<organism evidence="7 8">
    <name type="scientific">Candidatus Aeolococcus gillhamiae</name>
    <dbReference type="NCBI Taxonomy" id="3127015"/>
    <lineage>
        <taxon>Bacteria</taxon>
        <taxon>Bacillati</taxon>
        <taxon>Candidatus Dormiibacterota</taxon>
        <taxon>Candidatus Dormibacteria</taxon>
        <taxon>Candidatus Aeolococcales</taxon>
        <taxon>Candidatus Aeolococcaceae</taxon>
        <taxon>Candidatus Aeolococcus</taxon>
    </lineage>
</organism>
<name>A0A2W5Z9I5_9BACT</name>